<dbReference type="RefSeq" id="WP_148072265.1">
    <property type="nucleotide sequence ID" value="NZ_CP042913.1"/>
</dbReference>
<dbReference type="EMBL" id="CP042913">
    <property type="protein sequence ID" value="QEG33511.1"/>
    <property type="molecule type" value="Genomic_DNA"/>
</dbReference>
<dbReference type="Proteomes" id="UP000323917">
    <property type="component" value="Chromosome"/>
</dbReference>
<proteinExistence type="predicted"/>
<organism evidence="2 3">
    <name type="scientific">Bythopirellula goksoeyrii</name>
    <dbReference type="NCBI Taxonomy" id="1400387"/>
    <lineage>
        <taxon>Bacteria</taxon>
        <taxon>Pseudomonadati</taxon>
        <taxon>Planctomycetota</taxon>
        <taxon>Planctomycetia</taxon>
        <taxon>Pirellulales</taxon>
        <taxon>Lacipirellulaceae</taxon>
        <taxon>Bythopirellula</taxon>
    </lineage>
</organism>
<keyword evidence="3" id="KW-1185">Reference proteome</keyword>
<protein>
    <submittedName>
        <fullName evidence="2">Uncharacterized protein</fullName>
    </submittedName>
</protein>
<evidence type="ECO:0000313" key="2">
    <source>
        <dbReference type="EMBL" id="QEG33511.1"/>
    </source>
</evidence>
<gene>
    <name evidence="2" type="ORF">Pr1d_07750</name>
</gene>
<sequence length="192" mass="21613">MMNQLSMAVAVLFLVGCGDPYKAKQDKLKAIELKLDSKIAELQETTTALIRLHHERIEAGSLPADIVGRGLGKTPLEQSNRLLTLLGERSEAEILPADLEERELGEDPLESSDRLFELQGQAKQRYVAKKAETEPQRQKLYERMIILKQEVDELKKQHTEQVESLRVKVGHKSSDKDKSKIITQPPGPPDPK</sequence>
<dbReference type="AlphaFoldDB" id="A0A5B9QGT5"/>
<dbReference type="KEGG" id="bgok:Pr1d_07750"/>
<feature type="region of interest" description="Disordered" evidence="1">
    <location>
        <begin position="157"/>
        <end position="192"/>
    </location>
</feature>
<evidence type="ECO:0000313" key="3">
    <source>
        <dbReference type="Proteomes" id="UP000323917"/>
    </source>
</evidence>
<name>A0A5B9QGT5_9BACT</name>
<reference evidence="2 3" key="1">
    <citation type="submission" date="2019-08" db="EMBL/GenBank/DDBJ databases">
        <title>Deep-cultivation of Planctomycetes and their phenomic and genomic characterization uncovers novel biology.</title>
        <authorList>
            <person name="Wiegand S."/>
            <person name="Jogler M."/>
            <person name="Boedeker C."/>
            <person name="Pinto D."/>
            <person name="Vollmers J."/>
            <person name="Rivas-Marin E."/>
            <person name="Kohn T."/>
            <person name="Peeters S.H."/>
            <person name="Heuer A."/>
            <person name="Rast P."/>
            <person name="Oberbeckmann S."/>
            <person name="Bunk B."/>
            <person name="Jeske O."/>
            <person name="Meyerdierks A."/>
            <person name="Storesund J.E."/>
            <person name="Kallscheuer N."/>
            <person name="Luecker S."/>
            <person name="Lage O.M."/>
            <person name="Pohl T."/>
            <person name="Merkel B.J."/>
            <person name="Hornburger P."/>
            <person name="Mueller R.-W."/>
            <person name="Bruemmer F."/>
            <person name="Labrenz M."/>
            <person name="Spormann A.M."/>
            <person name="Op den Camp H."/>
            <person name="Overmann J."/>
            <person name="Amann R."/>
            <person name="Jetten M.S.M."/>
            <person name="Mascher T."/>
            <person name="Medema M.H."/>
            <person name="Devos D.P."/>
            <person name="Kaster A.-K."/>
            <person name="Ovreas L."/>
            <person name="Rohde M."/>
            <person name="Galperin M.Y."/>
            <person name="Jogler C."/>
        </authorList>
    </citation>
    <scope>NUCLEOTIDE SEQUENCE [LARGE SCALE GENOMIC DNA]</scope>
    <source>
        <strain evidence="2 3">Pr1d</strain>
    </source>
</reference>
<accession>A0A5B9QGT5</accession>
<evidence type="ECO:0000256" key="1">
    <source>
        <dbReference type="SAM" id="MobiDB-lite"/>
    </source>
</evidence>
<feature type="compositionally biased region" description="Basic and acidic residues" evidence="1">
    <location>
        <begin position="157"/>
        <end position="180"/>
    </location>
</feature>